<keyword evidence="1" id="KW-0175">Coiled coil</keyword>
<dbReference type="Proteomes" id="UP001234178">
    <property type="component" value="Unassembled WGS sequence"/>
</dbReference>
<evidence type="ECO:0008006" key="5">
    <source>
        <dbReference type="Google" id="ProtNLM"/>
    </source>
</evidence>
<dbReference type="Pfam" id="PF00612">
    <property type="entry name" value="IQ"/>
    <property type="match status" value="1"/>
</dbReference>
<accession>A0ABQ9YMY0</accession>
<feature type="compositionally biased region" description="Low complexity" evidence="2">
    <location>
        <begin position="100"/>
        <end position="114"/>
    </location>
</feature>
<evidence type="ECO:0000313" key="4">
    <source>
        <dbReference type="Proteomes" id="UP001234178"/>
    </source>
</evidence>
<evidence type="ECO:0000313" key="3">
    <source>
        <dbReference type="EMBL" id="KAK4001932.1"/>
    </source>
</evidence>
<feature type="compositionally biased region" description="Polar residues" evidence="2">
    <location>
        <begin position="1"/>
        <end position="14"/>
    </location>
</feature>
<organism evidence="3 4">
    <name type="scientific">Daphnia magna</name>
    <dbReference type="NCBI Taxonomy" id="35525"/>
    <lineage>
        <taxon>Eukaryota</taxon>
        <taxon>Metazoa</taxon>
        <taxon>Ecdysozoa</taxon>
        <taxon>Arthropoda</taxon>
        <taxon>Crustacea</taxon>
        <taxon>Branchiopoda</taxon>
        <taxon>Diplostraca</taxon>
        <taxon>Cladocera</taxon>
        <taxon>Anomopoda</taxon>
        <taxon>Daphniidae</taxon>
        <taxon>Daphnia</taxon>
    </lineage>
</organism>
<dbReference type="PANTHER" id="PTHR45615">
    <property type="entry name" value="MYOSIN HEAVY CHAIN, NON-MUSCLE"/>
    <property type="match status" value="1"/>
</dbReference>
<protein>
    <recommendedName>
        <fullName evidence="5">Unconventional myosin-XVIIIa</fullName>
    </recommendedName>
</protein>
<sequence length="355" mass="40758">MRISTSNPIISQQHRPYRTDNRRNEDDPRVDPLDSAPAVADRIKAFEDLIRRASRCDATKEDGDDGDKRKKKESIVSGSQWSAGWPIVSDVAAPTSRRQTAAPTTSSSGYTSTTPPSPEPELPSRRYIYLTAHRVQVDHFAAHDDDKDDVEEEDKQIELEIFARNPSSDDRLFSATSTDDEVDVDEDDVDDIRWSDLESEMDLDQVVDVLIQSKTSNEVFFRPGVLSQLEDQRDEKITSRVVKFQAQCRGFLARKRLIKLKVQDVAIRCIQRNVRKLQAIQVWPWWRLMLRLSPLLNVHRTEEELKARTEEAESLRSRVTALEKERADLKYVADRLETKIVSIQQQQQQSGNNLT</sequence>
<feature type="coiled-coil region" evidence="1">
    <location>
        <begin position="298"/>
        <end position="339"/>
    </location>
</feature>
<dbReference type="InterPro" id="IPR027417">
    <property type="entry name" value="P-loop_NTPase"/>
</dbReference>
<name>A0ABQ9YMY0_9CRUS</name>
<comment type="caution">
    <text evidence="3">The sequence shown here is derived from an EMBL/GenBank/DDBJ whole genome shotgun (WGS) entry which is preliminary data.</text>
</comment>
<dbReference type="SUPFAM" id="SSF52540">
    <property type="entry name" value="P-loop containing nucleoside triphosphate hydrolases"/>
    <property type="match status" value="1"/>
</dbReference>
<feature type="compositionally biased region" description="Basic and acidic residues" evidence="2">
    <location>
        <begin position="17"/>
        <end position="32"/>
    </location>
</feature>
<gene>
    <name evidence="3" type="ORF">OUZ56_003796</name>
</gene>
<feature type="compositionally biased region" description="Basic and acidic residues" evidence="2">
    <location>
        <begin position="51"/>
        <end position="61"/>
    </location>
</feature>
<dbReference type="PANTHER" id="PTHR45615:SF36">
    <property type="entry name" value="MYOSIN HEAVY CHAIN-LIKE, ISOFORM B-RELATED"/>
    <property type="match status" value="1"/>
</dbReference>
<feature type="region of interest" description="Disordered" evidence="2">
    <location>
        <begin position="51"/>
        <end position="79"/>
    </location>
</feature>
<feature type="region of interest" description="Disordered" evidence="2">
    <location>
        <begin position="94"/>
        <end position="123"/>
    </location>
</feature>
<keyword evidence="4" id="KW-1185">Reference proteome</keyword>
<reference evidence="3 4" key="1">
    <citation type="journal article" date="2023" name="Nucleic Acids Res.">
        <title>The hologenome of Daphnia magna reveals possible DNA methylation and microbiome-mediated evolution of the host genome.</title>
        <authorList>
            <person name="Chaturvedi A."/>
            <person name="Li X."/>
            <person name="Dhandapani V."/>
            <person name="Marshall H."/>
            <person name="Kissane S."/>
            <person name="Cuenca-Cambronero M."/>
            <person name="Asole G."/>
            <person name="Calvet F."/>
            <person name="Ruiz-Romero M."/>
            <person name="Marangio P."/>
            <person name="Guigo R."/>
            <person name="Rago D."/>
            <person name="Mirbahai L."/>
            <person name="Eastwood N."/>
            <person name="Colbourne J.K."/>
            <person name="Zhou J."/>
            <person name="Mallon E."/>
            <person name="Orsini L."/>
        </authorList>
    </citation>
    <scope>NUCLEOTIDE SEQUENCE [LARGE SCALE GENOMIC DNA]</scope>
    <source>
        <strain evidence="3">LRV0_1</strain>
    </source>
</reference>
<dbReference type="Gene3D" id="1.20.5.4820">
    <property type="match status" value="1"/>
</dbReference>
<dbReference type="InterPro" id="IPR000048">
    <property type="entry name" value="IQ_motif_EF-hand-BS"/>
</dbReference>
<dbReference type="EMBL" id="JAOYFB010000001">
    <property type="protein sequence ID" value="KAK4001932.1"/>
    <property type="molecule type" value="Genomic_DNA"/>
</dbReference>
<evidence type="ECO:0000256" key="1">
    <source>
        <dbReference type="SAM" id="Coils"/>
    </source>
</evidence>
<evidence type="ECO:0000256" key="2">
    <source>
        <dbReference type="SAM" id="MobiDB-lite"/>
    </source>
</evidence>
<dbReference type="PROSITE" id="PS50096">
    <property type="entry name" value="IQ"/>
    <property type="match status" value="1"/>
</dbReference>
<proteinExistence type="predicted"/>
<feature type="region of interest" description="Disordered" evidence="2">
    <location>
        <begin position="1"/>
        <end position="38"/>
    </location>
</feature>
<dbReference type="SMART" id="SM00015">
    <property type="entry name" value="IQ"/>
    <property type="match status" value="1"/>
</dbReference>